<reference evidence="3" key="1">
    <citation type="journal article" date="2019" name="Int. J. Syst. Evol. Microbiol.">
        <title>The Global Catalogue of Microorganisms (GCM) 10K type strain sequencing project: providing services to taxonomists for standard genome sequencing and annotation.</title>
        <authorList>
            <consortium name="The Broad Institute Genomics Platform"/>
            <consortium name="The Broad Institute Genome Sequencing Center for Infectious Disease"/>
            <person name="Wu L."/>
            <person name="Ma J."/>
        </authorList>
    </citation>
    <scope>NUCLEOTIDE SEQUENCE [LARGE SCALE GENOMIC DNA]</scope>
    <source>
        <strain evidence="3">CGMCC 1.15304</strain>
    </source>
</reference>
<evidence type="ECO:0000256" key="1">
    <source>
        <dbReference type="SAM" id="SignalP"/>
    </source>
</evidence>
<proteinExistence type="predicted"/>
<dbReference type="EMBL" id="JBHSCR010000005">
    <property type="protein sequence ID" value="MFC4348099.1"/>
    <property type="molecule type" value="Genomic_DNA"/>
</dbReference>
<protein>
    <recommendedName>
        <fullName evidence="4">Solute-binding protein family 3/N-terminal domain-containing protein</fullName>
    </recommendedName>
</protein>
<comment type="caution">
    <text evidence="2">The sequence shown here is derived from an EMBL/GenBank/DDBJ whole genome shotgun (WGS) entry which is preliminary data.</text>
</comment>
<evidence type="ECO:0000313" key="3">
    <source>
        <dbReference type="Proteomes" id="UP001595776"/>
    </source>
</evidence>
<dbReference type="Proteomes" id="UP001595776">
    <property type="component" value="Unassembled WGS sequence"/>
</dbReference>
<feature type="signal peptide" evidence="1">
    <location>
        <begin position="1"/>
        <end position="27"/>
    </location>
</feature>
<feature type="chain" id="PRO_5045377375" description="Solute-binding protein family 3/N-terminal domain-containing protein" evidence="1">
    <location>
        <begin position="28"/>
        <end position="291"/>
    </location>
</feature>
<keyword evidence="1" id="KW-0732">Signal</keyword>
<gene>
    <name evidence="2" type="ORF">ACFO5Q_09610</name>
</gene>
<evidence type="ECO:0000313" key="2">
    <source>
        <dbReference type="EMBL" id="MFC4348099.1"/>
    </source>
</evidence>
<dbReference type="RefSeq" id="WP_156432045.1">
    <property type="nucleotide sequence ID" value="NZ_JBHSCR010000005.1"/>
</dbReference>
<name>A0ABV8UA74_9PROT</name>
<organism evidence="2 3">
    <name type="scientific">Kordiimonas lipolytica</name>
    <dbReference type="NCBI Taxonomy" id="1662421"/>
    <lineage>
        <taxon>Bacteria</taxon>
        <taxon>Pseudomonadati</taxon>
        <taxon>Pseudomonadota</taxon>
        <taxon>Alphaproteobacteria</taxon>
        <taxon>Kordiimonadales</taxon>
        <taxon>Kordiimonadaceae</taxon>
        <taxon>Kordiimonas</taxon>
    </lineage>
</organism>
<evidence type="ECO:0008006" key="4">
    <source>
        <dbReference type="Google" id="ProtNLM"/>
    </source>
</evidence>
<dbReference type="SUPFAM" id="SSF53850">
    <property type="entry name" value="Periplasmic binding protein-like II"/>
    <property type="match status" value="1"/>
</dbReference>
<keyword evidence="3" id="KW-1185">Reference proteome</keyword>
<sequence>MQMLVLNPIRWFLCGALMMMAALPARAEHFRLAMPSDDDQYIIDLFALALEAEGGGHTYEVVRRVILAQDRALRALADNKARYEVHYSGYAPERERDFAMVRFPITRGMLGHRLLVVHEADRDMLKGVDTIEKLSRFRLGSGMDWPDTTIMQAVGLTVTKGSDGNLWPMLARKRFDAFPRGINEIRAEITSEGQGKYGVQMVIDQHVMLVYRYDYFFYLAKSNIHKARIVERGLIKAFESGQLDAFLNNTPALKATMAELKAHPRQVIHIDNPLLSDTVRALPDSYWRTYP</sequence>
<accession>A0ABV8UA74</accession>